<name>A0A9P3QC96_9MYCO</name>
<comment type="caution">
    <text evidence="2">The sequence shown here is derived from an EMBL/GenBank/DDBJ whole genome shotgun (WGS) entry which is preliminary data.</text>
</comment>
<dbReference type="GO" id="GO:0006313">
    <property type="term" value="P:DNA transposition"/>
    <property type="evidence" value="ECO:0007669"/>
    <property type="project" value="InterPro"/>
</dbReference>
<evidence type="ECO:0000259" key="1">
    <source>
        <dbReference type="Pfam" id="PF01548"/>
    </source>
</evidence>
<dbReference type="InterPro" id="IPR002525">
    <property type="entry name" value="Transp_IS110-like_N"/>
</dbReference>
<dbReference type="Proteomes" id="UP001064782">
    <property type="component" value="Unassembled WGS sequence"/>
</dbReference>
<feature type="domain" description="Transposase IS110-like N-terminal" evidence="1">
    <location>
        <begin position="12"/>
        <end position="75"/>
    </location>
</feature>
<dbReference type="EMBL" id="BRZI01000083">
    <property type="protein sequence ID" value="GLD33491.1"/>
    <property type="molecule type" value="Genomic_DNA"/>
</dbReference>
<proteinExistence type="predicted"/>
<organism evidence="2 3">
    <name type="scientific">Mycobacterium kiyosense</name>
    <dbReference type="NCBI Taxonomy" id="2871094"/>
    <lineage>
        <taxon>Bacteria</taxon>
        <taxon>Bacillati</taxon>
        <taxon>Actinomycetota</taxon>
        <taxon>Actinomycetes</taxon>
        <taxon>Mycobacteriales</taxon>
        <taxon>Mycobacteriaceae</taxon>
        <taxon>Mycobacterium</taxon>
    </lineage>
</organism>
<dbReference type="RefSeq" id="WP_370652853.1">
    <property type="nucleotide sequence ID" value="NZ_BRXF01000069.1"/>
</dbReference>
<dbReference type="Pfam" id="PF01548">
    <property type="entry name" value="DEDD_Tnp_IS110"/>
    <property type="match status" value="1"/>
</dbReference>
<dbReference type="GO" id="GO:0003677">
    <property type="term" value="F:DNA binding"/>
    <property type="evidence" value="ECO:0007669"/>
    <property type="project" value="InterPro"/>
</dbReference>
<evidence type="ECO:0000313" key="2">
    <source>
        <dbReference type="EMBL" id="GLD33491.1"/>
    </source>
</evidence>
<sequence length="139" mass="15023">MKGRGLRSPAAQSCKSDPLDARRIAAAVLSLEPEQLRRPRSGDGVRAALRVLVTAREHMTTERTAAVNALTALLRMTTLGIDARKPLTARQIGEAARWRTRAEDLATSTARAEAVRMAKRVVALNAELAANQAQMIDAI</sequence>
<keyword evidence="3" id="KW-1185">Reference proteome</keyword>
<gene>
    <name evidence="2" type="ORF">Mkiyose1413_53740</name>
</gene>
<evidence type="ECO:0000313" key="3">
    <source>
        <dbReference type="Proteomes" id="UP001064782"/>
    </source>
</evidence>
<dbReference type="AlphaFoldDB" id="A0A9P3QC96"/>
<protein>
    <recommendedName>
        <fullName evidence="1">Transposase IS110-like N-terminal domain-containing protein</fullName>
    </recommendedName>
</protein>
<accession>A0A9P3QC96</accession>
<reference evidence="2" key="1">
    <citation type="submission" date="2022-08" db="EMBL/GenBank/DDBJ databases">
        <title>Mycobacterium kiyosense sp. nov., scotochromogenic slow-glowing species isolated from respiratory specimens.</title>
        <authorList>
            <person name="Fukano H."/>
            <person name="Kazumi Y."/>
            <person name="Sakagami N."/>
            <person name="Ato M."/>
            <person name="Mitarai S."/>
            <person name="Hoshino Y."/>
        </authorList>
    </citation>
    <scope>NUCLEOTIDE SEQUENCE</scope>
    <source>
        <strain evidence="2">1413</strain>
    </source>
</reference>
<dbReference type="GO" id="GO:0004803">
    <property type="term" value="F:transposase activity"/>
    <property type="evidence" value="ECO:0007669"/>
    <property type="project" value="InterPro"/>
</dbReference>